<organism evidence="3 4">
    <name type="scientific">Burkholderia stabilis</name>
    <dbReference type="NCBI Taxonomy" id="95485"/>
    <lineage>
        <taxon>Bacteria</taxon>
        <taxon>Pseudomonadati</taxon>
        <taxon>Pseudomonadota</taxon>
        <taxon>Betaproteobacteria</taxon>
        <taxon>Burkholderiales</taxon>
        <taxon>Burkholderiaceae</taxon>
        <taxon>Burkholderia</taxon>
        <taxon>Burkholderia cepacia complex</taxon>
    </lineage>
</organism>
<evidence type="ECO:0000313" key="4">
    <source>
        <dbReference type="Proteomes" id="UP000218432"/>
    </source>
</evidence>
<accession>A0A1Y1BMH5</accession>
<feature type="signal peptide" evidence="2">
    <location>
        <begin position="1"/>
        <end position="27"/>
    </location>
</feature>
<keyword evidence="2" id="KW-0732">Signal</keyword>
<feature type="chain" id="PRO_5013276734" description="DUF4148 domain-containing protein" evidence="2">
    <location>
        <begin position="28"/>
        <end position="106"/>
    </location>
</feature>
<sequence>MYQSSLRPLALAVLTGVVLLGAPVAHAQDSDAAPAAASAPMSKQELKAQRKAQRKEARLKRNQELRTLEKNGYRMNKDDHYPQSLQRAEHKAAEQKAAAGASAPGQ</sequence>
<feature type="compositionally biased region" description="Low complexity" evidence="1">
    <location>
        <begin position="95"/>
        <end position="106"/>
    </location>
</feature>
<feature type="region of interest" description="Disordered" evidence="1">
    <location>
        <begin position="28"/>
        <end position="106"/>
    </location>
</feature>
<protein>
    <recommendedName>
        <fullName evidence="5">DUF4148 domain-containing protein</fullName>
    </recommendedName>
</protein>
<evidence type="ECO:0000313" key="3">
    <source>
        <dbReference type="EMBL" id="BAX61081.1"/>
    </source>
</evidence>
<evidence type="ECO:0000256" key="2">
    <source>
        <dbReference type="SAM" id="SignalP"/>
    </source>
</evidence>
<evidence type="ECO:0000256" key="1">
    <source>
        <dbReference type="SAM" id="MobiDB-lite"/>
    </source>
</evidence>
<feature type="compositionally biased region" description="Low complexity" evidence="1">
    <location>
        <begin position="28"/>
        <end position="40"/>
    </location>
</feature>
<proteinExistence type="predicted"/>
<feature type="compositionally biased region" description="Basic and acidic residues" evidence="1">
    <location>
        <begin position="44"/>
        <end position="94"/>
    </location>
</feature>
<dbReference type="RefSeq" id="WP_096473679.1">
    <property type="nucleotide sequence ID" value="NZ_AP018112.1"/>
</dbReference>
<evidence type="ECO:0008006" key="5">
    <source>
        <dbReference type="Google" id="ProtNLM"/>
    </source>
</evidence>
<reference evidence="3 4" key="1">
    <citation type="journal article" date="2017" name="Genome Announc.">
        <title>Complete Genome Sequence of Burkholderia stabilis FERMP-21014.</title>
        <authorList>
            <person name="Konishi K."/>
            <person name="Kumagai T."/>
            <person name="Sakasegawa S."/>
            <person name="Tamura T."/>
        </authorList>
    </citation>
    <scope>NUCLEOTIDE SEQUENCE [LARGE SCALE GENOMIC DNA]</scope>
    <source>
        <strain evidence="3 4">FERMP-21014</strain>
    </source>
</reference>
<name>A0A1Y1BMH5_9BURK</name>
<dbReference type="EMBL" id="AP018112">
    <property type="protein sequence ID" value="BAX61081.1"/>
    <property type="molecule type" value="Genomic_DNA"/>
</dbReference>
<dbReference type="AlphaFoldDB" id="A0A1Y1BMH5"/>
<dbReference type="Proteomes" id="UP000218432">
    <property type="component" value="Chromosome 2"/>
</dbReference>
<gene>
    <name evidence="3" type="ORF">BSFP_039470</name>
</gene>